<dbReference type="InterPro" id="IPR051783">
    <property type="entry name" value="NAD(P)-dependent_oxidoreduct"/>
</dbReference>
<organism evidence="2 3">
    <name type="scientific">Oscillochloris trichoides DG-6</name>
    <dbReference type="NCBI Taxonomy" id="765420"/>
    <lineage>
        <taxon>Bacteria</taxon>
        <taxon>Bacillati</taxon>
        <taxon>Chloroflexota</taxon>
        <taxon>Chloroflexia</taxon>
        <taxon>Chloroflexales</taxon>
        <taxon>Chloroflexineae</taxon>
        <taxon>Oscillochloridaceae</taxon>
        <taxon>Oscillochloris</taxon>
    </lineage>
</organism>
<keyword evidence="3" id="KW-1185">Reference proteome</keyword>
<protein>
    <submittedName>
        <fullName evidence="2">NAD-dependent epimerase/dehydratase</fullName>
    </submittedName>
</protein>
<dbReference type="GO" id="GO:0004029">
    <property type="term" value="F:aldehyde dehydrogenase (NAD+) activity"/>
    <property type="evidence" value="ECO:0007669"/>
    <property type="project" value="TreeGrafter"/>
</dbReference>
<evidence type="ECO:0000313" key="3">
    <source>
        <dbReference type="Proteomes" id="UP000054010"/>
    </source>
</evidence>
<evidence type="ECO:0000259" key="1">
    <source>
        <dbReference type="Pfam" id="PF01370"/>
    </source>
</evidence>
<dbReference type="PANTHER" id="PTHR48079:SF6">
    <property type="entry name" value="NAD(P)-BINDING DOMAIN-CONTAINING PROTEIN-RELATED"/>
    <property type="match status" value="1"/>
</dbReference>
<dbReference type="SUPFAM" id="SSF51735">
    <property type="entry name" value="NAD(P)-binding Rossmann-fold domains"/>
    <property type="match status" value="1"/>
</dbReference>
<dbReference type="InterPro" id="IPR036291">
    <property type="entry name" value="NAD(P)-bd_dom_sf"/>
</dbReference>
<dbReference type="PANTHER" id="PTHR48079">
    <property type="entry name" value="PROTEIN YEEZ"/>
    <property type="match status" value="1"/>
</dbReference>
<dbReference type="Pfam" id="PF01370">
    <property type="entry name" value="Epimerase"/>
    <property type="match status" value="1"/>
</dbReference>
<name>E1IC82_9CHLR</name>
<dbReference type="AlphaFoldDB" id="E1IC82"/>
<dbReference type="eggNOG" id="COG0451">
    <property type="taxonomic scope" value="Bacteria"/>
</dbReference>
<dbReference type="EMBL" id="ADVR01000022">
    <property type="protein sequence ID" value="EFO81199.1"/>
    <property type="molecule type" value="Genomic_DNA"/>
</dbReference>
<dbReference type="OrthoDB" id="9808276at2"/>
<sequence>MILITGCAGYIGQALARALRADGFAVRGLDRVAAADLADLGVDALTADVTNREALRSALQGVEVVFHLAGSPLGSPAEIVRGNVAAAQAVAQECAAHPTLRALVFASSGALYPSGDAWLTEDVPPAPEFHYARAKAEAERVLLDAATSQHVPVLIARIAGVYGPHAPALMLDQVRQGRFPLIGGGLGFASYIHIDDTVTALRALVERGTPGQIYNLADNRPVLICDFYAELARLLGGPPPRSISPRLARLILGVITRLAWLRGRSLPLPPDLVDMAAVSHRMANRRMREELGVMLRYPSYREGLPTCVPPHLHQR</sequence>
<comment type="caution">
    <text evidence="2">The sequence shown here is derived from an EMBL/GenBank/DDBJ whole genome shotgun (WGS) entry which is preliminary data.</text>
</comment>
<accession>E1IC82</accession>
<feature type="domain" description="NAD-dependent epimerase/dehydratase" evidence="1">
    <location>
        <begin position="2"/>
        <end position="217"/>
    </location>
</feature>
<dbReference type="Gene3D" id="3.40.50.720">
    <property type="entry name" value="NAD(P)-binding Rossmann-like Domain"/>
    <property type="match status" value="1"/>
</dbReference>
<dbReference type="Proteomes" id="UP000054010">
    <property type="component" value="Unassembled WGS sequence"/>
</dbReference>
<proteinExistence type="predicted"/>
<dbReference type="HOGENOM" id="CLU_007383_11_4_0"/>
<dbReference type="InterPro" id="IPR001509">
    <property type="entry name" value="Epimerase_deHydtase"/>
</dbReference>
<dbReference type="GO" id="GO:0005737">
    <property type="term" value="C:cytoplasm"/>
    <property type="evidence" value="ECO:0007669"/>
    <property type="project" value="TreeGrafter"/>
</dbReference>
<reference evidence="2 3" key="1">
    <citation type="journal article" date="2011" name="J. Bacteriol.">
        <title>Draft genome sequence of the anoxygenic filamentous phototrophic bacterium Oscillochloris trichoides subsp. DG-6.</title>
        <authorList>
            <person name="Kuznetsov B.B."/>
            <person name="Ivanovsky R.N."/>
            <person name="Keppen O.I."/>
            <person name="Sukhacheva M.V."/>
            <person name="Bumazhkin B.K."/>
            <person name="Patutina E.O."/>
            <person name="Beletsky A.V."/>
            <person name="Mardanov A.V."/>
            <person name="Baslerov R.V."/>
            <person name="Panteleeva A.N."/>
            <person name="Kolganova T.V."/>
            <person name="Ravin N.V."/>
            <person name="Skryabin K.G."/>
        </authorList>
    </citation>
    <scope>NUCLEOTIDE SEQUENCE [LARGE SCALE GENOMIC DNA]</scope>
    <source>
        <strain evidence="2 3">DG-6</strain>
    </source>
</reference>
<gene>
    <name evidence="2" type="ORF">OSCT_0933</name>
</gene>
<dbReference type="STRING" id="765420.OSCT_0933"/>
<evidence type="ECO:0000313" key="2">
    <source>
        <dbReference type="EMBL" id="EFO81199.1"/>
    </source>
</evidence>